<evidence type="ECO:0000256" key="4">
    <source>
        <dbReference type="ARBA" id="ARBA00018463"/>
    </source>
</evidence>
<keyword evidence="8" id="KW-1133">Transmembrane helix</keyword>
<feature type="region of interest" description="Disordered" evidence="7">
    <location>
        <begin position="344"/>
        <end position="440"/>
    </location>
</feature>
<evidence type="ECO:0000256" key="7">
    <source>
        <dbReference type="SAM" id="MobiDB-lite"/>
    </source>
</evidence>
<comment type="similarity">
    <text evidence="2">Belongs to the ERF4 family.</text>
</comment>
<dbReference type="GO" id="GO:0006612">
    <property type="term" value="P:protein targeting to membrane"/>
    <property type="evidence" value="ECO:0007669"/>
    <property type="project" value="TreeGrafter"/>
</dbReference>
<dbReference type="OrthoDB" id="2190159at2759"/>
<gene>
    <name evidence="10" type="ORF">BB560_000407</name>
</gene>
<evidence type="ECO:0000256" key="2">
    <source>
        <dbReference type="ARBA" id="ARBA00007732"/>
    </source>
</evidence>
<dbReference type="InterPro" id="IPR051371">
    <property type="entry name" value="Ras_palmitoyltransferase"/>
</dbReference>
<evidence type="ECO:0000313" key="10">
    <source>
        <dbReference type="EMBL" id="PVV05069.1"/>
    </source>
</evidence>
<feature type="region of interest" description="Disordered" evidence="7">
    <location>
        <begin position="482"/>
        <end position="505"/>
    </location>
</feature>
<feature type="compositionally biased region" description="Basic and acidic residues" evidence="7">
    <location>
        <begin position="56"/>
        <end position="66"/>
    </location>
</feature>
<evidence type="ECO:0000256" key="3">
    <source>
        <dbReference type="ARBA" id="ARBA00011396"/>
    </source>
</evidence>
<dbReference type="Proteomes" id="UP000245609">
    <property type="component" value="Unassembled WGS sequence"/>
</dbReference>
<dbReference type="GO" id="GO:0002178">
    <property type="term" value="C:palmitoyltransferase complex"/>
    <property type="evidence" value="ECO:0007669"/>
    <property type="project" value="TreeGrafter"/>
</dbReference>
<keyword evidence="8" id="KW-0812">Transmembrane</keyword>
<keyword evidence="5" id="KW-0256">Endoplasmic reticulum</keyword>
<feature type="domain" description="Golgin subfamily A member 7/ERF4" evidence="9">
    <location>
        <begin position="528"/>
        <end position="607"/>
    </location>
</feature>
<evidence type="ECO:0000313" key="11">
    <source>
        <dbReference type="Proteomes" id="UP000245609"/>
    </source>
</evidence>
<feature type="region of interest" description="Disordered" evidence="7">
    <location>
        <begin position="1"/>
        <end position="21"/>
    </location>
</feature>
<feature type="transmembrane region" description="Helical" evidence="8">
    <location>
        <begin position="577"/>
        <end position="597"/>
    </location>
</feature>
<feature type="region of interest" description="Disordered" evidence="7">
    <location>
        <begin position="100"/>
        <end position="178"/>
    </location>
</feature>
<dbReference type="AlphaFoldDB" id="A0A2T9ZKF1"/>
<feature type="compositionally biased region" description="Low complexity" evidence="7">
    <location>
        <begin position="362"/>
        <end position="374"/>
    </location>
</feature>
<dbReference type="STRING" id="133381.A0A2T9ZKF1"/>
<dbReference type="EMBL" id="MBFS01000043">
    <property type="protein sequence ID" value="PVV05069.1"/>
    <property type="molecule type" value="Genomic_DNA"/>
</dbReference>
<comment type="caution">
    <text evidence="10">The sequence shown here is derived from an EMBL/GenBank/DDBJ whole genome shotgun (WGS) entry which is preliminary data.</text>
</comment>
<protein>
    <recommendedName>
        <fullName evidence="4">Ras modification protein ERF4</fullName>
    </recommendedName>
</protein>
<reference evidence="10 11" key="1">
    <citation type="journal article" date="2018" name="MBio">
        <title>Comparative Genomics Reveals the Core Gene Toolbox for the Fungus-Insect Symbiosis.</title>
        <authorList>
            <person name="Wang Y."/>
            <person name="Stata M."/>
            <person name="Wang W."/>
            <person name="Stajich J.E."/>
            <person name="White M.M."/>
            <person name="Moncalvo J.M."/>
        </authorList>
    </citation>
    <scope>NUCLEOTIDE SEQUENCE [LARGE SCALE GENOMIC DNA]</scope>
    <source>
        <strain evidence="10 11">SC-DP-2</strain>
    </source>
</reference>
<comment type="subcellular location">
    <subcellularLocation>
        <location evidence="1">Endoplasmic reticulum membrane</location>
        <topology evidence="1">Peripheral membrane protein</topology>
    </subcellularLocation>
</comment>
<proteinExistence type="inferred from homology"/>
<dbReference type="PANTHER" id="PTHR13254:SF0">
    <property type="entry name" value="GOLGIN SUBFAMILY A MEMBER 7_ERF4 DOMAIN-CONTAINING PROTEIN"/>
    <property type="match status" value="1"/>
</dbReference>
<comment type="subunit">
    <text evidence="3">Interacts with ERF2.</text>
</comment>
<feature type="transmembrane region" description="Helical" evidence="8">
    <location>
        <begin position="613"/>
        <end position="633"/>
    </location>
</feature>
<feature type="compositionally biased region" description="Polar residues" evidence="7">
    <location>
        <begin position="107"/>
        <end position="136"/>
    </location>
</feature>
<keyword evidence="11" id="KW-1185">Reference proteome</keyword>
<sequence>MSTFVSSGIETAKDKNFPIGQPQLPPIFVDDELFPVFKKPPAHTKKATNIFSIPRPPEKIQSRDNNKPQFGNNQVFNPDIYSFIQSKKQAYDAKNMALNASHRDPKSSNTQTQFKPPNSDSSESIKTKVYSKTPQVVSKPKVYSAGTPKNPKPPSVDNILKKRSSNNTLNNEKPNMSNRSANLKKINTICLTDHPSVLNPDKNKNSNLVCSIPTEHSLDSSLNSDMDTNLSVKNNNYFSSSDVLYVAKNKAKFTSKGSSTEISASQEFDEILKKSYSSNIAEDANDIIPSTVSESSEVRKDLEGHSLIKNKSFFDKKYKSFVSNDSFEPKEYNLSFFNNLPNSKPDQVSSENSTFLSSTLESQDSNSPLSSSNDHPIHLDHEITIPTSEKEINKTDQNTSNQTAYRNSKNLNDSSDNKKSRSEPFITDQLPGNGKSQNTHSILSKYSDQQIDDLGVVEYTPKSEQREAGADAPIQVQRGLFNSGNNNREASEFTHQNRSYSPNSSNLPGENINSSIFVLSKQKNYIRIKVQRDYAYGDCCQFYTQVPEGIIEKIDNQKFIEFIRTLNEMLVEAEGSALLNFFEGLLTCVTLYIYLLVSKSHYQKVYTNYTQQLYYFFSLPTFVFYLFTVPIIIATTTSFPLN</sequence>
<dbReference type="GO" id="GO:0005789">
    <property type="term" value="C:endoplasmic reticulum membrane"/>
    <property type="evidence" value="ECO:0007669"/>
    <property type="project" value="UniProtKB-SubCell"/>
</dbReference>
<evidence type="ECO:0000256" key="1">
    <source>
        <dbReference type="ARBA" id="ARBA00004406"/>
    </source>
</evidence>
<evidence type="ECO:0000259" key="9">
    <source>
        <dbReference type="Pfam" id="PF10256"/>
    </source>
</evidence>
<evidence type="ECO:0000256" key="8">
    <source>
        <dbReference type="SAM" id="Phobius"/>
    </source>
</evidence>
<keyword evidence="6 8" id="KW-0472">Membrane</keyword>
<feature type="compositionally biased region" description="Polar residues" evidence="7">
    <location>
        <begin position="395"/>
        <end position="405"/>
    </location>
</feature>
<dbReference type="PANTHER" id="PTHR13254">
    <property type="entry name" value="GOLGI AUTOANTIGEN, GOLGIN SUBFAMILY A, 7"/>
    <property type="match status" value="1"/>
</dbReference>
<accession>A0A2T9ZKF1</accession>
<feature type="compositionally biased region" description="Basic and acidic residues" evidence="7">
    <location>
        <begin position="375"/>
        <end position="394"/>
    </location>
</feature>
<feature type="region of interest" description="Disordered" evidence="7">
    <location>
        <begin position="55"/>
        <end position="74"/>
    </location>
</feature>
<dbReference type="Pfam" id="PF10256">
    <property type="entry name" value="Erf4"/>
    <property type="match status" value="1"/>
</dbReference>
<evidence type="ECO:0000256" key="6">
    <source>
        <dbReference type="ARBA" id="ARBA00023136"/>
    </source>
</evidence>
<feature type="compositionally biased region" description="Polar residues" evidence="7">
    <location>
        <begin position="165"/>
        <end position="178"/>
    </location>
</feature>
<evidence type="ECO:0000256" key="5">
    <source>
        <dbReference type="ARBA" id="ARBA00022824"/>
    </source>
</evidence>
<feature type="compositionally biased region" description="Polar residues" evidence="7">
    <location>
        <begin position="344"/>
        <end position="361"/>
    </location>
</feature>
<name>A0A2T9ZKF1_9FUNG</name>
<organism evidence="10 11">
    <name type="scientific">Smittium megazygosporum</name>
    <dbReference type="NCBI Taxonomy" id="133381"/>
    <lineage>
        <taxon>Eukaryota</taxon>
        <taxon>Fungi</taxon>
        <taxon>Fungi incertae sedis</taxon>
        <taxon>Zoopagomycota</taxon>
        <taxon>Kickxellomycotina</taxon>
        <taxon>Harpellomycetes</taxon>
        <taxon>Harpellales</taxon>
        <taxon>Legeriomycetaceae</taxon>
        <taxon>Smittium</taxon>
    </lineage>
</organism>
<dbReference type="InterPro" id="IPR019383">
    <property type="entry name" value="Golgin_A_7/ERF4"/>
</dbReference>